<feature type="transmembrane region" description="Helical" evidence="5">
    <location>
        <begin position="103"/>
        <end position="127"/>
    </location>
</feature>
<protein>
    <submittedName>
        <fullName evidence="6">Major Facilitator Superfamily</fullName>
    </submittedName>
</protein>
<dbReference type="Gene3D" id="1.20.1250.20">
    <property type="entry name" value="MFS general substrate transporter like domains"/>
    <property type="match status" value="2"/>
</dbReference>
<organism evidence="6 7">
    <name type="scientific">Phytophthora infestans</name>
    <name type="common">Potato late blight agent</name>
    <name type="synonym">Botrytis infestans</name>
    <dbReference type="NCBI Taxonomy" id="4787"/>
    <lineage>
        <taxon>Eukaryota</taxon>
        <taxon>Sar</taxon>
        <taxon>Stramenopiles</taxon>
        <taxon>Oomycota</taxon>
        <taxon>Peronosporomycetes</taxon>
        <taxon>Peronosporales</taxon>
        <taxon>Peronosporaceae</taxon>
        <taxon>Phytophthora</taxon>
    </lineage>
</organism>
<keyword evidence="2 5" id="KW-0812">Transmembrane</keyword>
<evidence type="ECO:0000256" key="1">
    <source>
        <dbReference type="ARBA" id="ARBA00004141"/>
    </source>
</evidence>
<dbReference type="SUPFAM" id="SSF103473">
    <property type="entry name" value="MFS general substrate transporter"/>
    <property type="match status" value="1"/>
</dbReference>
<feature type="transmembrane region" description="Helical" evidence="5">
    <location>
        <begin position="286"/>
        <end position="306"/>
    </location>
</feature>
<feature type="transmembrane region" description="Helical" evidence="5">
    <location>
        <begin position="318"/>
        <end position="337"/>
    </location>
</feature>
<feature type="transmembrane region" description="Helical" evidence="5">
    <location>
        <begin position="252"/>
        <end position="274"/>
    </location>
</feature>
<feature type="transmembrane region" description="Helical" evidence="5">
    <location>
        <begin position="37"/>
        <end position="58"/>
    </location>
</feature>
<dbReference type="GO" id="GO:0016020">
    <property type="term" value="C:membrane"/>
    <property type="evidence" value="ECO:0007669"/>
    <property type="project" value="UniProtKB-SubCell"/>
</dbReference>
<reference evidence="6" key="1">
    <citation type="submission" date="2020-03" db="EMBL/GenBank/DDBJ databases">
        <title>Hybrid Assembly of Korean Phytophthora infestans isolates.</title>
        <authorList>
            <person name="Prokchorchik M."/>
            <person name="Lee Y."/>
            <person name="Seo J."/>
            <person name="Cho J.-H."/>
            <person name="Park Y.-E."/>
            <person name="Jang D.-C."/>
            <person name="Im J.-S."/>
            <person name="Choi J.-G."/>
            <person name="Park H.-J."/>
            <person name="Lee G.-B."/>
            <person name="Lee Y.-G."/>
            <person name="Hong S.-Y."/>
            <person name="Cho K."/>
            <person name="Sohn K.H."/>
        </authorList>
    </citation>
    <scope>NUCLEOTIDE SEQUENCE</scope>
    <source>
        <strain evidence="6">KR_2_A2</strain>
    </source>
</reference>
<evidence type="ECO:0000256" key="5">
    <source>
        <dbReference type="SAM" id="Phobius"/>
    </source>
</evidence>
<dbReference type="InterPro" id="IPR011701">
    <property type="entry name" value="MFS"/>
</dbReference>
<sequence length="473" mass="51689">MTALPSDTSDIEGVVLLEKQILKPSLTLTSRDSYEKWVMLAILSVLSAVNQAICYSYAPISTIVEDRWNHQLHAETLITIYFISYIPGAFVGSWIMDQKSLAYGVLLGGLLQAIGASLRYFACFLAPAGEMYTTFSGQLLAALAMPFMVNSPPLFSANWFPPSMRAASTSVALNANALGTALVYLAAPFLVRSRDDIPDWNLYIALLAIGSCVVALVFFRSKPVRIDQVSYSKLEYKKYDWRQWWTAFSHSGFWHTIVAFSLAECIVNALSALLDEFLSVTTFSKTQIGFIGAAFIVSSLVGGQLVSQKVDKMRNHKTVSLICLLLTAVSIAVFQLVPKVKVQATLLSLLVLGAVLGPIQPVVLELGVECSYPTSEATVAALQQLCGNLLSAVAVPGLSALQRMQTDGQETTRDFFISPEGVMVIATIATFVVFSSFKGKYKRSTHETKICLPSVNEDREVAMNLNHEPANFC</sequence>
<name>A0A8S9TQ40_PHYIN</name>
<dbReference type="GO" id="GO:0022857">
    <property type="term" value="F:transmembrane transporter activity"/>
    <property type="evidence" value="ECO:0007669"/>
    <property type="project" value="InterPro"/>
</dbReference>
<feature type="transmembrane region" description="Helical" evidence="5">
    <location>
        <begin position="202"/>
        <end position="219"/>
    </location>
</feature>
<dbReference type="Proteomes" id="UP000704712">
    <property type="component" value="Unassembled WGS sequence"/>
</dbReference>
<feature type="transmembrane region" description="Helical" evidence="5">
    <location>
        <begin position="78"/>
        <end position="96"/>
    </location>
</feature>
<evidence type="ECO:0000313" key="7">
    <source>
        <dbReference type="Proteomes" id="UP000704712"/>
    </source>
</evidence>
<feature type="transmembrane region" description="Helical" evidence="5">
    <location>
        <begin position="139"/>
        <end position="159"/>
    </location>
</feature>
<dbReference type="Pfam" id="PF07690">
    <property type="entry name" value="MFS_1"/>
    <property type="match status" value="1"/>
</dbReference>
<dbReference type="InterPro" id="IPR036259">
    <property type="entry name" value="MFS_trans_sf"/>
</dbReference>
<keyword evidence="3 5" id="KW-1133">Transmembrane helix</keyword>
<dbReference type="PANTHER" id="PTHR10924">
    <property type="entry name" value="MAJOR FACILITATOR SUPERFAMILY PROTEIN-RELATED"/>
    <property type="match status" value="1"/>
</dbReference>
<comment type="subcellular location">
    <subcellularLocation>
        <location evidence="1">Membrane</location>
        <topology evidence="1">Multi-pass membrane protein</topology>
    </subcellularLocation>
</comment>
<accession>A0A8S9TQ40</accession>
<evidence type="ECO:0000256" key="3">
    <source>
        <dbReference type="ARBA" id="ARBA00022989"/>
    </source>
</evidence>
<evidence type="ECO:0000256" key="2">
    <source>
        <dbReference type="ARBA" id="ARBA00022692"/>
    </source>
</evidence>
<dbReference type="InterPro" id="IPR049680">
    <property type="entry name" value="FLVCR1-2_SLC49-like"/>
</dbReference>
<gene>
    <name evidence="6" type="ORF">GN958_ATG20155</name>
</gene>
<comment type="caution">
    <text evidence="6">The sequence shown here is derived from an EMBL/GenBank/DDBJ whole genome shotgun (WGS) entry which is preliminary data.</text>
</comment>
<evidence type="ECO:0000313" key="6">
    <source>
        <dbReference type="EMBL" id="KAF4130701.1"/>
    </source>
</evidence>
<dbReference type="PANTHER" id="PTHR10924:SF6">
    <property type="entry name" value="SOLUTE CARRIER FAMILY 49 MEMBER A3"/>
    <property type="match status" value="1"/>
</dbReference>
<dbReference type="AlphaFoldDB" id="A0A8S9TQ40"/>
<feature type="transmembrane region" description="Helical" evidence="5">
    <location>
        <begin position="416"/>
        <end position="437"/>
    </location>
</feature>
<proteinExistence type="predicted"/>
<dbReference type="EMBL" id="JAACNO010002811">
    <property type="protein sequence ID" value="KAF4130701.1"/>
    <property type="molecule type" value="Genomic_DNA"/>
</dbReference>
<feature type="transmembrane region" description="Helical" evidence="5">
    <location>
        <begin position="171"/>
        <end position="190"/>
    </location>
</feature>
<evidence type="ECO:0000256" key="4">
    <source>
        <dbReference type="ARBA" id="ARBA00023136"/>
    </source>
</evidence>
<keyword evidence="4 5" id="KW-0472">Membrane</keyword>